<reference evidence="1 2" key="1">
    <citation type="submission" date="2020-08" db="EMBL/GenBank/DDBJ databases">
        <title>Genomic Encyclopedia of Type Strains, Phase IV (KMG-IV): sequencing the most valuable type-strain genomes for metagenomic binning, comparative biology and taxonomic classification.</title>
        <authorList>
            <person name="Goeker M."/>
        </authorList>
    </citation>
    <scope>NUCLEOTIDE SEQUENCE [LARGE SCALE GENOMIC DNA]</scope>
    <source>
        <strain evidence="1 2">DSM 24696</strain>
    </source>
</reference>
<name>A0A840QQZ3_9BACI</name>
<gene>
    <name evidence="1" type="ORF">HNQ41_001959</name>
</gene>
<protein>
    <submittedName>
        <fullName evidence="1">Uncharacterized protein</fullName>
    </submittedName>
</protein>
<dbReference type="Proteomes" id="UP000551878">
    <property type="component" value="Unassembled WGS sequence"/>
</dbReference>
<dbReference type="AlphaFoldDB" id="A0A840QQZ3"/>
<evidence type="ECO:0000313" key="1">
    <source>
        <dbReference type="EMBL" id="MBB5173769.1"/>
    </source>
</evidence>
<evidence type="ECO:0000313" key="2">
    <source>
        <dbReference type="Proteomes" id="UP000551878"/>
    </source>
</evidence>
<organism evidence="1 2">
    <name type="scientific">Texcoconibacillus texcoconensis</name>
    <dbReference type="NCBI Taxonomy" id="1095777"/>
    <lineage>
        <taxon>Bacteria</taxon>
        <taxon>Bacillati</taxon>
        <taxon>Bacillota</taxon>
        <taxon>Bacilli</taxon>
        <taxon>Bacillales</taxon>
        <taxon>Bacillaceae</taxon>
        <taxon>Texcoconibacillus</taxon>
    </lineage>
</organism>
<sequence>MFRGRGMEGRIGVRDLFSFMKKGSFIRFTQCGLIFTQRRPFFTQTPLIFTQSIR</sequence>
<dbReference type="EMBL" id="JACHHB010000008">
    <property type="protein sequence ID" value="MBB5173769.1"/>
    <property type="molecule type" value="Genomic_DNA"/>
</dbReference>
<proteinExistence type="predicted"/>
<keyword evidence="2" id="KW-1185">Reference proteome</keyword>
<comment type="caution">
    <text evidence="1">The sequence shown here is derived from an EMBL/GenBank/DDBJ whole genome shotgun (WGS) entry which is preliminary data.</text>
</comment>
<accession>A0A840QQZ3</accession>